<dbReference type="OrthoDB" id="4835490at2759"/>
<protein>
    <submittedName>
        <fullName evidence="2">Uncharacterized protein</fullName>
    </submittedName>
</protein>
<accession>A0A9P5F4C0</accession>
<dbReference type="Proteomes" id="UP000711996">
    <property type="component" value="Unassembled WGS sequence"/>
</dbReference>
<feature type="region of interest" description="Disordered" evidence="1">
    <location>
        <begin position="1"/>
        <end position="31"/>
    </location>
</feature>
<dbReference type="AlphaFoldDB" id="A0A9P5F4C0"/>
<reference evidence="2" key="1">
    <citation type="submission" date="2019-06" db="EMBL/GenBank/DDBJ databases">
        <authorList>
            <person name="Gan P."/>
            <person name="Shirasu K."/>
        </authorList>
    </citation>
    <scope>NUCLEOTIDE SEQUENCE [LARGE SCALE GENOMIC DNA]</scope>
    <source>
        <strain evidence="2">CAD2</strain>
    </source>
</reference>
<feature type="compositionally biased region" description="Basic and acidic residues" evidence="1">
    <location>
        <begin position="15"/>
        <end position="26"/>
    </location>
</feature>
<keyword evidence="3" id="KW-1185">Reference proteome</keyword>
<feature type="compositionally biased region" description="Basic residues" evidence="1">
    <location>
        <begin position="1"/>
        <end position="14"/>
    </location>
</feature>
<gene>
    <name evidence="2" type="ORF">CGCSCA2_v000303</name>
</gene>
<organism evidence="2 3">
    <name type="scientific">Colletotrichum siamense</name>
    <name type="common">Anthracnose fungus</name>
    <dbReference type="NCBI Taxonomy" id="690259"/>
    <lineage>
        <taxon>Eukaryota</taxon>
        <taxon>Fungi</taxon>
        <taxon>Dikarya</taxon>
        <taxon>Ascomycota</taxon>
        <taxon>Pezizomycotina</taxon>
        <taxon>Sordariomycetes</taxon>
        <taxon>Hypocreomycetidae</taxon>
        <taxon>Glomerellales</taxon>
        <taxon>Glomerellaceae</taxon>
        <taxon>Colletotrichum</taxon>
        <taxon>Colletotrichum gloeosporioides species complex</taxon>
    </lineage>
</organism>
<evidence type="ECO:0000313" key="2">
    <source>
        <dbReference type="EMBL" id="KAF4866738.1"/>
    </source>
</evidence>
<feature type="region of interest" description="Disordered" evidence="1">
    <location>
        <begin position="229"/>
        <end position="265"/>
    </location>
</feature>
<evidence type="ECO:0000313" key="3">
    <source>
        <dbReference type="Proteomes" id="UP000711996"/>
    </source>
</evidence>
<evidence type="ECO:0000256" key="1">
    <source>
        <dbReference type="SAM" id="MobiDB-lite"/>
    </source>
</evidence>
<sequence>MGAHRKKPGKKQRLGRKEARRRDAHTAAEAGAKLSAMNTYFPSSVSEAAKAFGVSQSEQSEGLNVALENQKRAKKHKQKMTRGQFDDHHRRLKLLELHVEAAAEIFNKMNTDHIAKDLRNLIRNFSAACADGRAIRSTANDALAGVNRLETTVKNLETSVEQLEAMVEDLAANDAMAGMKTLETRMENLEAGLEDLAAEMAPMRENSDAAVKTMEERISAIESQVEQLVKGASKSAALQPADLPKDGRGQEVWKGRLRSGKKERF</sequence>
<feature type="compositionally biased region" description="Basic and acidic residues" evidence="1">
    <location>
        <begin position="243"/>
        <end position="265"/>
    </location>
</feature>
<name>A0A9P5F4C0_COLSI</name>
<dbReference type="Gene3D" id="1.20.1270.70">
    <property type="entry name" value="Designed single chain three-helix bundle"/>
    <property type="match status" value="1"/>
</dbReference>
<proteinExistence type="predicted"/>
<comment type="caution">
    <text evidence="2">The sequence shown here is derived from an EMBL/GenBank/DDBJ whole genome shotgun (WGS) entry which is preliminary data.</text>
</comment>
<dbReference type="EMBL" id="QPMT01000001">
    <property type="protein sequence ID" value="KAF4866738.1"/>
    <property type="molecule type" value="Genomic_DNA"/>
</dbReference>